<keyword evidence="2" id="KW-0812">Transmembrane</keyword>
<evidence type="ECO:0000256" key="2">
    <source>
        <dbReference type="SAM" id="Phobius"/>
    </source>
</evidence>
<feature type="transmembrane region" description="Helical" evidence="2">
    <location>
        <begin position="42"/>
        <end position="63"/>
    </location>
</feature>
<evidence type="ECO:0000313" key="3">
    <source>
        <dbReference type="EMBL" id="SDI17707.1"/>
    </source>
</evidence>
<evidence type="ECO:0000313" key="4">
    <source>
        <dbReference type="Proteomes" id="UP000183263"/>
    </source>
</evidence>
<protein>
    <submittedName>
        <fullName evidence="3">Uncharacterized protein</fullName>
    </submittedName>
</protein>
<accession>A0A1G8IFY2</accession>
<keyword evidence="2" id="KW-0472">Membrane</keyword>
<gene>
    <name evidence="3" type="ORF">SAMN05444695_105265</name>
</gene>
<dbReference type="Proteomes" id="UP000183263">
    <property type="component" value="Unassembled WGS sequence"/>
</dbReference>
<dbReference type="AlphaFoldDB" id="A0A1G8IFY2"/>
<name>A0A1G8IFY2_9NOCA</name>
<sequence length="64" mass="6710">MFTGACTVRRGPIHPPRVTQFRPPTPSVGDVNSETENGAVKVVAIVALVALILTTAPVVIALFL</sequence>
<keyword evidence="2" id="KW-1133">Transmembrane helix</keyword>
<feature type="region of interest" description="Disordered" evidence="1">
    <location>
        <begin position="11"/>
        <end position="32"/>
    </location>
</feature>
<dbReference type="EMBL" id="FNDN01000005">
    <property type="protein sequence ID" value="SDI17707.1"/>
    <property type="molecule type" value="Genomic_DNA"/>
</dbReference>
<keyword evidence="4" id="KW-1185">Reference proteome</keyword>
<proteinExistence type="predicted"/>
<reference evidence="3 4" key="1">
    <citation type="submission" date="2016-10" db="EMBL/GenBank/DDBJ databases">
        <authorList>
            <person name="de Groot N.N."/>
        </authorList>
    </citation>
    <scope>NUCLEOTIDE SEQUENCE [LARGE SCALE GENOMIC DNA]</scope>
    <source>
        <strain evidence="3 4">DSM 44892</strain>
    </source>
</reference>
<organism evidence="3 4">
    <name type="scientific">Rhodococcus triatomae</name>
    <dbReference type="NCBI Taxonomy" id="300028"/>
    <lineage>
        <taxon>Bacteria</taxon>
        <taxon>Bacillati</taxon>
        <taxon>Actinomycetota</taxon>
        <taxon>Actinomycetes</taxon>
        <taxon>Mycobacteriales</taxon>
        <taxon>Nocardiaceae</taxon>
        <taxon>Rhodococcus</taxon>
    </lineage>
</organism>
<evidence type="ECO:0000256" key="1">
    <source>
        <dbReference type="SAM" id="MobiDB-lite"/>
    </source>
</evidence>